<dbReference type="RefSeq" id="WP_019828206.1">
    <property type="nucleotide sequence ID" value="NZ_ATLR01000043.1"/>
</dbReference>
<organism evidence="2 3">
    <name type="scientific">Pseudomonas psychrophila</name>
    <dbReference type="NCBI Taxonomy" id="122355"/>
    <lineage>
        <taxon>Bacteria</taxon>
        <taxon>Pseudomonadati</taxon>
        <taxon>Pseudomonadota</taxon>
        <taxon>Gammaproteobacteria</taxon>
        <taxon>Pseudomonadales</taxon>
        <taxon>Pseudomonadaceae</taxon>
        <taxon>Pseudomonas</taxon>
    </lineage>
</organism>
<dbReference type="Proteomes" id="UP000658390">
    <property type="component" value="Unassembled WGS sequence"/>
</dbReference>
<feature type="signal peptide" evidence="1">
    <location>
        <begin position="1"/>
        <end position="27"/>
    </location>
</feature>
<dbReference type="EMBL" id="JAEKCZ010000021">
    <property type="protein sequence ID" value="MBJ2258811.1"/>
    <property type="molecule type" value="Genomic_DNA"/>
</dbReference>
<comment type="caution">
    <text evidence="2">The sequence shown here is derived from an EMBL/GenBank/DDBJ whole genome shotgun (WGS) entry which is preliminary data.</text>
</comment>
<dbReference type="InterPro" id="IPR021719">
    <property type="entry name" value="Prot_inh_I78"/>
</dbReference>
<evidence type="ECO:0000313" key="2">
    <source>
        <dbReference type="EMBL" id="MBJ2258811.1"/>
    </source>
</evidence>
<dbReference type="AlphaFoldDB" id="A0A8I1K9I0"/>
<reference evidence="2" key="1">
    <citation type="submission" date="2020-12" db="EMBL/GenBank/DDBJ databases">
        <title>Antibiotic resistance and phylogeny of Pseudomonas spp. isolated over three decades from chicken meat in the Norwegian food chain.</title>
        <authorList>
            <person name="Moen B."/>
        </authorList>
    </citation>
    <scope>NUCLEOTIDE SEQUENCE</scope>
    <source>
        <strain evidence="2">MF6762</strain>
    </source>
</reference>
<accession>A0A8I1K9I0</accession>
<proteinExistence type="predicted"/>
<evidence type="ECO:0000256" key="1">
    <source>
        <dbReference type="SAM" id="SignalP"/>
    </source>
</evidence>
<evidence type="ECO:0000313" key="3">
    <source>
        <dbReference type="Proteomes" id="UP000658390"/>
    </source>
</evidence>
<feature type="chain" id="PRO_5034333950" evidence="1">
    <location>
        <begin position="28"/>
        <end position="98"/>
    </location>
</feature>
<sequence length="98" mass="10729">MSKMTVSKIAALAASMMLAALSLPAMAAEEGLCDKNLTLNYVVAPEVTPQLVEFWRNIYGAREVRVEVPGEGYTKEFNSYRLRVLVNEGKKLSSLSCG</sequence>
<dbReference type="Pfam" id="PF11720">
    <property type="entry name" value="Inhibitor_I78"/>
    <property type="match status" value="1"/>
</dbReference>
<protein>
    <submittedName>
        <fullName evidence="2">Uncharacterized protein</fullName>
    </submittedName>
</protein>
<gene>
    <name evidence="2" type="ORF">JFT45_20105</name>
</gene>
<keyword evidence="1" id="KW-0732">Signal</keyword>
<name>A0A8I1K9I0_9PSED</name>